<feature type="transmembrane region" description="Helical" evidence="1">
    <location>
        <begin position="142"/>
        <end position="160"/>
    </location>
</feature>
<evidence type="ECO:0000313" key="2">
    <source>
        <dbReference type="EMBL" id="OJA10069.1"/>
    </source>
</evidence>
<keyword evidence="1" id="KW-0812">Transmembrane</keyword>
<dbReference type="Proteomes" id="UP000183567">
    <property type="component" value="Unassembled WGS sequence"/>
</dbReference>
<keyword evidence="3" id="KW-1185">Reference proteome</keyword>
<feature type="transmembrane region" description="Helical" evidence="1">
    <location>
        <begin position="180"/>
        <end position="201"/>
    </location>
</feature>
<keyword evidence="1" id="KW-0472">Membrane</keyword>
<proteinExistence type="predicted"/>
<dbReference type="AlphaFoldDB" id="A0A1J8PMD2"/>
<comment type="caution">
    <text evidence="2">The sequence shown here is derived from an EMBL/GenBank/DDBJ whole genome shotgun (WGS) entry which is preliminary data.</text>
</comment>
<dbReference type="OrthoDB" id="2745134at2759"/>
<name>A0A1J8PMD2_9AGAM</name>
<protein>
    <submittedName>
        <fullName evidence="2">Uncharacterized protein</fullName>
    </submittedName>
</protein>
<reference evidence="2 3" key="1">
    <citation type="submission" date="2016-03" db="EMBL/GenBank/DDBJ databases">
        <title>Comparative genomics of the ectomycorrhizal sister species Rhizopogon vinicolor and Rhizopogon vesiculosus (Basidiomycota: Boletales) reveals a divergence of the mating type B locus.</title>
        <authorList>
            <person name="Mujic A.B."/>
            <person name="Kuo A."/>
            <person name="Tritt A."/>
            <person name="Lipzen A."/>
            <person name="Chen C."/>
            <person name="Johnson J."/>
            <person name="Sharma A."/>
            <person name="Barry K."/>
            <person name="Grigoriev I.V."/>
            <person name="Spatafora J.W."/>
        </authorList>
    </citation>
    <scope>NUCLEOTIDE SEQUENCE [LARGE SCALE GENOMIC DNA]</scope>
    <source>
        <strain evidence="2 3">AM-OR11-056</strain>
    </source>
</reference>
<dbReference type="EMBL" id="LVVM01005632">
    <property type="protein sequence ID" value="OJA10069.1"/>
    <property type="molecule type" value="Genomic_DNA"/>
</dbReference>
<keyword evidence="1" id="KW-1133">Transmembrane helix</keyword>
<gene>
    <name evidence="2" type="ORF">AZE42_10563</name>
</gene>
<organism evidence="2 3">
    <name type="scientific">Rhizopogon vesiculosus</name>
    <dbReference type="NCBI Taxonomy" id="180088"/>
    <lineage>
        <taxon>Eukaryota</taxon>
        <taxon>Fungi</taxon>
        <taxon>Dikarya</taxon>
        <taxon>Basidiomycota</taxon>
        <taxon>Agaricomycotina</taxon>
        <taxon>Agaricomycetes</taxon>
        <taxon>Agaricomycetidae</taxon>
        <taxon>Boletales</taxon>
        <taxon>Suillineae</taxon>
        <taxon>Rhizopogonaceae</taxon>
        <taxon>Rhizopogon</taxon>
    </lineage>
</organism>
<sequence length="254" mass="28670">MLCWVRYLGLVLALLCGTFGGLMYMPVTPYVRSYNIAIIIEWGFSVYFFFSEGKSFIAETSSCSTKFASAAVLIWRLYALYEKSKRLLFVLLGLLLPVIAITIVSDVYTYSRRNAFSAVLAAAALVKHLKQRRDIKMRPNSYMIMIVQYHIITFVLNLAIQTMKLMLIRDVYFPTSVSSLLTLFTDIVPFIIAPHLIISIWDMHAHDNCSEVCNMTSSVPPASNPAGQPQQIPDLSSNFMSAEFMQYSTLSHNA</sequence>
<evidence type="ECO:0000256" key="1">
    <source>
        <dbReference type="SAM" id="Phobius"/>
    </source>
</evidence>
<accession>A0A1J8PMD2</accession>
<feature type="transmembrane region" description="Helical" evidence="1">
    <location>
        <begin position="87"/>
        <end position="108"/>
    </location>
</feature>
<feature type="transmembrane region" description="Helical" evidence="1">
    <location>
        <begin position="6"/>
        <end position="27"/>
    </location>
</feature>
<evidence type="ECO:0000313" key="3">
    <source>
        <dbReference type="Proteomes" id="UP000183567"/>
    </source>
</evidence>